<keyword evidence="11" id="KW-0456">Lyase</keyword>
<evidence type="ECO:0000256" key="6">
    <source>
        <dbReference type="ARBA" id="ARBA00022989"/>
    </source>
</evidence>
<dbReference type="GO" id="GO:0070403">
    <property type="term" value="F:NAD+ binding"/>
    <property type="evidence" value="ECO:0007669"/>
    <property type="project" value="InterPro"/>
</dbReference>
<dbReference type="InterPro" id="IPR036291">
    <property type="entry name" value="NAD(P)-bd_dom_sf"/>
</dbReference>
<dbReference type="Gene3D" id="3.40.50.720">
    <property type="entry name" value="NAD(P)-binding Rossmann-like Domain"/>
    <property type="match status" value="1"/>
</dbReference>
<keyword evidence="9" id="KW-0472">Membrane</keyword>
<reference evidence="15" key="1">
    <citation type="submission" date="2020-11" db="EMBL/GenBank/DDBJ databases">
        <title>Novosphingobium aureum sp. nov., a marine bacterium isolated from sediment of a salt flat.</title>
        <authorList>
            <person name="Yoo Y."/>
            <person name="Kim J.-J."/>
        </authorList>
    </citation>
    <scope>NUCLEOTIDE SEQUENCE</scope>
    <source>
        <strain evidence="15">YJ-S2-02</strain>
    </source>
</reference>
<evidence type="ECO:0000256" key="3">
    <source>
        <dbReference type="ARBA" id="ARBA00022692"/>
    </source>
</evidence>
<evidence type="ECO:0000256" key="7">
    <source>
        <dbReference type="ARBA" id="ARBA00023027"/>
    </source>
</evidence>
<dbReference type="GO" id="GO:0048040">
    <property type="term" value="F:UDP-glucuronate decarboxylase activity"/>
    <property type="evidence" value="ECO:0007669"/>
    <property type="project" value="TreeGrafter"/>
</dbReference>
<comment type="subcellular location">
    <subcellularLocation>
        <location evidence="2">Golgi apparatus membrane</location>
        <topology evidence="2">Single-pass type II membrane protein</topology>
    </subcellularLocation>
    <subcellularLocation>
        <location evidence="12">Golgi apparatus</location>
        <location evidence="12">Golgi stack membrane</location>
    </subcellularLocation>
</comment>
<evidence type="ECO:0000256" key="12">
    <source>
        <dbReference type="ARBA" id="ARBA00037859"/>
    </source>
</evidence>
<dbReference type="InterPro" id="IPR044516">
    <property type="entry name" value="UXS-like"/>
</dbReference>
<name>A0A931H974_9SPHN</name>
<organism evidence="15 16">
    <name type="scientific">Novosphingobium aureum</name>
    <dbReference type="NCBI Taxonomy" id="2792964"/>
    <lineage>
        <taxon>Bacteria</taxon>
        <taxon>Pseudomonadati</taxon>
        <taxon>Pseudomonadota</taxon>
        <taxon>Alphaproteobacteria</taxon>
        <taxon>Sphingomonadales</taxon>
        <taxon>Sphingomonadaceae</taxon>
        <taxon>Novosphingobium</taxon>
    </lineage>
</organism>
<dbReference type="SUPFAM" id="SSF51735">
    <property type="entry name" value="NAD(P)-binding Rossmann-fold domains"/>
    <property type="match status" value="1"/>
</dbReference>
<comment type="cofactor">
    <cofactor evidence="1">
        <name>NAD(+)</name>
        <dbReference type="ChEBI" id="CHEBI:57540"/>
    </cofactor>
</comment>
<evidence type="ECO:0000256" key="13">
    <source>
        <dbReference type="SAM" id="MobiDB-lite"/>
    </source>
</evidence>
<keyword evidence="10" id="KW-0325">Glycoprotein</keyword>
<accession>A0A931H974</accession>
<dbReference type="GO" id="GO:0042732">
    <property type="term" value="P:D-xylose metabolic process"/>
    <property type="evidence" value="ECO:0007669"/>
    <property type="project" value="InterPro"/>
</dbReference>
<protein>
    <submittedName>
        <fullName evidence="15">NAD-dependent epimerase/dehydratase family protein</fullName>
    </submittedName>
</protein>
<evidence type="ECO:0000256" key="4">
    <source>
        <dbReference type="ARBA" id="ARBA00022793"/>
    </source>
</evidence>
<evidence type="ECO:0000313" key="16">
    <source>
        <dbReference type="Proteomes" id="UP000617634"/>
    </source>
</evidence>
<proteinExistence type="predicted"/>
<dbReference type="GO" id="GO:0005737">
    <property type="term" value="C:cytoplasm"/>
    <property type="evidence" value="ECO:0007669"/>
    <property type="project" value="TreeGrafter"/>
</dbReference>
<evidence type="ECO:0000256" key="9">
    <source>
        <dbReference type="ARBA" id="ARBA00023136"/>
    </source>
</evidence>
<dbReference type="FunFam" id="3.40.50.720:FF:000065">
    <property type="entry name" value="UDP-glucuronic acid decarboxylase 1"/>
    <property type="match status" value="1"/>
</dbReference>
<dbReference type="InterPro" id="IPR001509">
    <property type="entry name" value="Epimerase_deHydtase"/>
</dbReference>
<evidence type="ECO:0000256" key="1">
    <source>
        <dbReference type="ARBA" id="ARBA00001911"/>
    </source>
</evidence>
<evidence type="ECO:0000256" key="5">
    <source>
        <dbReference type="ARBA" id="ARBA00022968"/>
    </source>
</evidence>
<evidence type="ECO:0000256" key="10">
    <source>
        <dbReference type="ARBA" id="ARBA00023180"/>
    </source>
</evidence>
<dbReference type="Proteomes" id="UP000617634">
    <property type="component" value="Unassembled WGS sequence"/>
</dbReference>
<keyword evidence="8" id="KW-0333">Golgi apparatus</keyword>
<keyword evidence="4" id="KW-0210">Decarboxylase</keyword>
<keyword evidence="3" id="KW-0812">Transmembrane</keyword>
<dbReference type="Pfam" id="PF01370">
    <property type="entry name" value="Epimerase"/>
    <property type="match status" value="1"/>
</dbReference>
<dbReference type="PANTHER" id="PTHR43078">
    <property type="entry name" value="UDP-GLUCURONIC ACID DECARBOXYLASE-RELATED"/>
    <property type="match status" value="1"/>
</dbReference>
<comment type="caution">
    <text evidence="15">The sequence shown here is derived from an EMBL/GenBank/DDBJ whole genome shotgun (WGS) entry which is preliminary data.</text>
</comment>
<feature type="region of interest" description="Disordered" evidence="13">
    <location>
        <begin position="318"/>
        <end position="343"/>
    </location>
</feature>
<evidence type="ECO:0000256" key="2">
    <source>
        <dbReference type="ARBA" id="ARBA00004323"/>
    </source>
</evidence>
<keyword evidence="16" id="KW-1185">Reference proteome</keyword>
<evidence type="ECO:0000313" key="15">
    <source>
        <dbReference type="EMBL" id="MBH0111333.1"/>
    </source>
</evidence>
<dbReference type="AlphaFoldDB" id="A0A931H974"/>
<keyword evidence="7" id="KW-0520">NAD</keyword>
<evidence type="ECO:0000256" key="8">
    <source>
        <dbReference type="ARBA" id="ARBA00023034"/>
    </source>
</evidence>
<dbReference type="EMBL" id="JADZGI010000001">
    <property type="protein sequence ID" value="MBH0111333.1"/>
    <property type="molecule type" value="Genomic_DNA"/>
</dbReference>
<gene>
    <name evidence="15" type="ORF">I5E68_00020</name>
</gene>
<evidence type="ECO:0000256" key="11">
    <source>
        <dbReference type="ARBA" id="ARBA00023239"/>
    </source>
</evidence>
<dbReference type="PANTHER" id="PTHR43078:SF6">
    <property type="entry name" value="UDP-GLUCURONIC ACID DECARBOXYLASE 1"/>
    <property type="match status" value="1"/>
</dbReference>
<keyword evidence="6" id="KW-1133">Transmembrane helix</keyword>
<feature type="domain" description="NAD-dependent epimerase/dehydratase" evidence="14">
    <location>
        <begin position="5"/>
        <end position="226"/>
    </location>
</feature>
<keyword evidence="5" id="KW-0735">Signal-anchor</keyword>
<sequence length="343" mass="38432">MGKKVLVSGGAGFIGSHIVDRLIKRSDMDRLVVVDNFWTGVRENLEHIDDPRLHFVEADIETFETDERFDEVIHLASPASPPWYMREPVRTIKANLMGALNCVDKLVPGGRISFASTSEVYGDPLITPQPESYRGQVDCTGPRSSYDESKRCTESLLFELKRTTGIDIRIVRLFNVYGPRTRPDDGRAVSNFLSQALTTGELTVYGGGEQSRSWGYVDDIVDALERYFWLDDIAYPGPLNVGNDREIPVIDIAKYIVELVPGARLKMCPPIPQDPTNRRPDLTLCRQTLPGWEAKVGYEEGIRRTLQWFAEKVMKGASTNAPTPVRLSDEVSEEEPRLAVGSN</sequence>
<evidence type="ECO:0000259" key="14">
    <source>
        <dbReference type="Pfam" id="PF01370"/>
    </source>
</evidence>